<evidence type="ECO:0000256" key="1">
    <source>
        <dbReference type="ARBA" id="ARBA00034120"/>
    </source>
</evidence>
<comment type="caution">
    <text evidence="3">The sequence shown here is derived from an EMBL/GenBank/DDBJ whole genome shotgun (WGS) entry which is preliminary data.</text>
</comment>
<dbReference type="PANTHER" id="PTHR34047:SF8">
    <property type="entry name" value="PROTEIN YKFC"/>
    <property type="match status" value="1"/>
</dbReference>
<gene>
    <name evidence="3" type="ORF">QE404_002029</name>
</gene>
<protein>
    <submittedName>
        <fullName evidence="3">RNA-directed DNA polymerase</fullName>
        <ecNumber evidence="3">2.7.7.49</ecNumber>
    </submittedName>
</protein>
<keyword evidence="3" id="KW-0548">Nucleotidyltransferase</keyword>
<dbReference type="GO" id="GO:0003964">
    <property type="term" value="F:RNA-directed DNA polymerase activity"/>
    <property type="evidence" value="ECO:0007669"/>
    <property type="project" value="UniProtKB-KW"/>
</dbReference>
<dbReference type="PROSITE" id="PS50878">
    <property type="entry name" value="RT_POL"/>
    <property type="match status" value="1"/>
</dbReference>
<dbReference type="EMBL" id="JAUTAL010000001">
    <property type="protein sequence ID" value="MDQ1096882.1"/>
    <property type="molecule type" value="Genomic_DNA"/>
</dbReference>
<organism evidence="3 4">
    <name type="scientific">Chryseobacterium camelliae</name>
    <dbReference type="NCBI Taxonomy" id="1265445"/>
    <lineage>
        <taxon>Bacteria</taxon>
        <taxon>Pseudomonadati</taxon>
        <taxon>Bacteroidota</taxon>
        <taxon>Flavobacteriia</taxon>
        <taxon>Flavobacteriales</taxon>
        <taxon>Weeksellaceae</taxon>
        <taxon>Chryseobacterium group</taxon>
        <taxon>Chryseobacterium</taxon>
    </lineage>
</organism>
<evidence type="ECO:0000313" key="4">
    <source>
        <dbReference type="Proteomes" id="UP001225072"/>
    </source>
</evidence>
<dbReference type="InterPro" id="IPR051083">
    <property type="entry name" value="GrpII_Intron_Splice-Mob/Def"/>
</dbReference>
<dbReference type="Pfam" id="PF00078">
    <property type="entry name" value="RVT_1"/>
    <property type="match status" value="1"/>
</dbReference>
<sequence length="459" mass="55108">MEPDHYFEIHYLKELFQKHIKKSRSKGIDKISVETFENNLDENLEAIIIKVKKGVYKFSPYLELLKLKGRNKHPRIISIPTIRDKMVLLIIKEILHDIFKESVNRKLPNSYIKDVKDFLKNRTLEVYFLKLDLEKFYDTLNHQILMSKLDDKKVPENIKALILLAITNITVPQNSKRNQYYKYKVEKGVPQGLSISNILAQIYLLEFDKMICKRKYFYRRYVDDILLMNNSSFSEFRINNFIKELEKLELDINKEKTEQNSLGYASFTFLSYSISSTKISVAQKNIEIFLRRIAAKISWFKTCFVNKERRPEYLKNDFEKLKIVFIEELNDMITGLIANNKNYGWLFYFSEINDLDLLFKIDKIISKFFIDLKPFENKRPKNLKKLIRTYYSIKSKDFKYINNYDNLDSIRKKRDFLLFRGQISAIKNYTDEEIDYFFSKYQQNQIRKNEQNIGYKYIA</sequence>
<proteinExistence type="inferred from homology"/>
<feature type="domain" description="Reverse transcriptase" evidence="2">
    <location>
        <begin position="45"/>
        <end position="274"/>
    </location>
</feature>
<keyword evidence="4" id="KW-1185">Reference proteome</keyword>
<keyword evidence="3" id="KW-0808">Transferase</keyword>
<dbReference type="InterPro" id="IPR000477">
    <property type="entry name" value="RT_dom"/>
</dbReference>
<dbReference type="SUPFAM" id="SSF56672">
    <property type="entry name" value="DNA/RNA polymerases"/>
    <property type="match status" value="1"/>
</dbReference>
<dbReference type="PANTHER" id="PTHR34047">
    <property type="entry name" value="NUCLEAR INTRON MATURASE 1, MITOCHONDRIAL-RELATED"/>
    <property type="match status" value="1"/>
</dbReference>
<dbReference type="EC" id="2.7.7.49" evidence="3"/>
<dbReference type="RefSeq" id="WP_307450010.1">
    <property type="nucleotide sequence ID" value="NZ_JAUTAL010000001.1"/>
</dbReference>
<evidence type="ECO:0000259" key="2">
    <source>
        <dbReference type="PROSITE" id="PS50878"/>
    </source>
</evidence>
<dbReference type="InterPro" id="IPR043502">
    <property type="entry name" value="DNA/RNA_pol_sf"/>
</dbReference>
<accession>A0ABU0TIM4</accession>
<keyword evidence="3" id="KW-0695">RNA-directed DNA polymerase</keyword>
<comment type="similarity">
    <text evidence="1">Belongs to the bacterial reverse transcriptase family.</text>
</comment>
<dbReference type="Proteomes" id="UP001225072">
    <property type="component" value="Unassembled WGS sequence"/>
</dbReference>
<reference evidence="3 4" key="1">
    <citation type="submission" date="2023-07" db="EMBL/GenBank/DDBJ databases">
        <title>Functional and genomic diversity of the sorghum phyllosphere microbiome.</title>
        <authorList>
            <person name="Shade A."/>
        </authorList>
    </citation>
    <scope>NUCLEOTIDE SEQUENCE [LARGE SCALE GENOMIC DNA]</scope>
    <source>
        <strain evidence="3 4">SORGH_AS_1064</strain>
    </source>
</reference>
<name>A0ABU0TIM4_9FLAO</name>
<evidence type="ECO:0000313" key="3">
    <source>
        <dbReference type="EMBL" id="MDQ1096882.1"/>
    </source>
</evidence>
<dbReference type="CDD" id="cd01651">
    <property type="entry name" value="RT_G2_intron"/>
    <property type="match status" value="1"/>
</dbReference>